<feature type="transmembrane region" description="Helical" evidence="6">
    <location>
        <begin position="212"/>
        <end position="234"/>
    </location>
</feature>
<dbReference type="OrthoDB" id="7375466at2"/>
<keyword evidence="2 6" id="KW-0812">Transmembrane</keyword>
<dbReference type="Proteomes" id="UP000182977">
    <property type="component" value="Chromosome I"/>
</dbReference>
<dbReference type="InterPro" id="IPR011701">
    <property type="entry name" value="MFS"/>
</dbReference>
<dbReference type="GO" id="GO:0022857">
    <property type="term" value="F:transmembrane transporter activity"/>
    <property type="evidence" value="ECO:0007669"/>
    <property type="project" value="InterPro"/>
</dbReference>
<comment type="subcellular location">
    <subcellularLocation>
        <location evidence="1">Cell membrane</location>
        <topology evidence="1">Multi-pass membrane protein</topology>
    </subcellularLocation>
</comment>
<dbReference type="Gene3D" id="1.20.1720.10">
    <property type="entry name" value="Multidrug resistance protein D"/>
    <property type="match status" value="1"/>
</dbReference>
<keyword evidence="4 6" id="KW-0472">Membrane</keyword>
<feature type="transmembrane region" description="Helical" evidence="6">
    <location>
        <begin position="351"/>
        <end position="369"/>
    </location>
</feature>
<feature type="region of interest" description="Disordered" evidence="5">
    <location>
        <begin position="493"/>
        <end position="514"/>
    </location>
</feature>
<feature type="transmembrane region" description="Helical" evidence="6">
    <location>
        <begin position="152"/>
        <end position="175"/>
    </location>
</feature>
<evidence type="ECO:0000256" key="1">
    <source>
        <dbReference type="ARBA" id="ARBA00004651"/>
    </source>
</evidence>
<sequence length="514" mass="52724">MTQAPTAPAAAGPAALTPRGSRGQILHSLSGLLLAAFVASLSGTIVSNALPRILDDLGGSQSQYARVVTSTLLTATATAPIWSRLADRRSKRLLFQAAAAFFAAGSVLCGVAPNTELLFVFRAITGVGMGGIGALVYVVLAALISPRERGRYASYVTAVSATATVCGPLLGGLIVDAPLLGWRWCFWALVPLAIGAMLLLQRTLQLPASAAAAKIDWIGAVIIPAAIGVFLAWVTLADRQFGWLSWPSAAFVTATGLLIVVAVTVERRAADPFLPPRLLRRRTMLLALAACVVIGGAELTASVYLPQFFQISMGHTPTASGLMLLPMVAGVVSGTILSGHLVSRLGRYKRHLVVGAVLATIGLALLGTIDRTTPLEIIAGYMVVLGLGLGICLQNLVIAVQNELAYDELGAGTSVVLAFQTLGGAIGIGVLGSVLAAQVAGPAGQSRTILSGDVLIQEAYGDATALMFRLAAVGALVALGAVLLMRDTPLRTTVDGTGGSTEQERPGPAGTGGA</sequence>
<proteinExistence type="predicted"/>
<feature type="transmembrane region" description="Helical" evidence="6">
    <location>
        <begin position="285"/>
        <end position="305"/>
    </location>
</feature>
<accession>A0A1H2K300</accession>
<feature type="transmembrane region" description="Helical" evidence="6">
    <location>
        <begin position="409"/>
        <end position="437"/>
    </location>
</feature>
<dbReference type="Gene3D" id="1.20.1250.20">
    <property type="entry name" value="MFS general substrate transporter like domains"/>
    <property type="match status" value="1"/>
</dbReference>
<protein>
    <submittedName>
        <fullName evidence="8">Drug resistance transporter, EmrB/QacA subfamily</fullName>
    </submittedName>
</protein>
<dbReference type="InterPro" id="IPR036259">
    <property type="entry name" value="MFS_trans_sf"/>
</dbReference>
<evidence type="ECO:0000259" key="7">
    <source>
        <dbReference type="PROSITE" id="PS50850"/>
    </source>
</evidence>
<evidence type="ECO:0000313" key="8">
    <source>
        <dbReference type="EMBL" id="SDU63090.1"/>
    </source>
</evidence>
<feature type="transmembrane region" description="Helical" evidence="6">
    <location>
        <begin position="119"/>
        <end position="140"/>
    </location>
</feature>
<feature type="transmembrane region" description="Helical" evidence="6">
    <location>
        <begin position="317"/>
        <end position="339"/>
    </location>
</feature>
<dbReference type="AlphaFoldDB" id="A0A1H2K300"/>
<dbReference type="EMBL" id="LT629791">
    <property type="protein sequence ID" value="SDU63090.1"/>
    <property type="molecule type" value="Genomic_DNA"/>
</dbReference>
<evidence type="ECO:0000256" key="4">
    <source>
        <dbReference type="ARBA" id="ARBA00023136"/>
    </source>
</evidence>
<feature type="transmembrane region" description="Helical" evidence="6">
    <location>
        <begin position="466"/>
        <end position="485"/>
    </location>
</feature>
<dbReference type="Pfam" id="PF07690">
    <property type="entry name" value="MFS_1"/>
    <property type="match status" value="1"/>
</dbReference>
<feature type="transmembrane region" description="Helical" evidence="6">
    <location>
        <begin position="375"/>
        <end position="397"/>
    </location>
</feature>
<dbReference type="STRING" id="419479.SAMN04488563_3368"/>
<feature type="transmembrane region" description="Helical" evidence="6">
    <location>
        <begin position="94"/>
        <end position="113"/>
    </location>
</feature>
<keyword evidence="9" id="KW-1185">Reference proteome</keyword>
<feature type="transmembrane region" description="Helical" evidence="6">
    <location>
        <begin position="181"/>
        <end position="200"/>
    </location>
</feature>
<dbReference type="PROSITE" id="PS50850">
    <property type="entry name" value="MFS"/>
    <property type="match status" value="1"/>
</dbReference>
<evidence type="ECO:0000256" key="6">
    <source>
        <dbReference type="SAM" id="Phobius"/>
    </source>
</evidence>
<dbReference type="PANTHER" id="PTHR23501:SF197">
    <property type="entry name" value="COMD"/>
    <property type="match status" value="1"/>
</dbReference>
<feature type="transmembrane region" description="Helical" evidence="6">
    <location>
        <begin position="29"/>
        <end position="51"/>
    </location>
</feature>
<dbReference type="SUPFAM" id="SSF103473">
    <property type="entry name" value="MFS general substrate transporter"/>
    <property type="match status" value="1"/>
</dbReference>
<name>A0A1H2K300_9ACTN</name>
<feature type="transmembrane region" description="Helical" evidence="6">
    <location>
        <begin position="63"/>
        <end position="82"/>
    </location>
</feature>
<dbReference type="RefSeq" id="WP_046768090.1">
    <property type="nucleotide sequence ID" value="NZ_KQ061224.1"/>
</dbReference>
<evidence type="ECO:0000256" key="5">
    <source>
        <dbReference type="SAM" id="MobiDB-lite"/>
    </source>
</evidence>
<evidence type="ECO:0000256" key="2">
    <source>
        <dbReference type="ARBA" id="ARBA00022692"/>
    </source>
</evidence>
<feature type="transmembrane region" description="Helical" evidence="6">
    <location>
        <begin position="246"/>
        <end position="265"/>
    </location>
</feature>
<dbReference type="PANTHER" id="PTHR23501">
    <property type="entry name" value="MAJOR FACILITATOR SUPERFAMILY"/>
    <property type="match status" value="1"/>
</dbReference>
<feature type="domain" description="Major facilitator superfamily (MFS) profile" evidence="7">
    <location>
        <begin position="28"/>
        <end position="489"/>
    </location>
</feature>
<dbReference type="InterPro" id="IPR020846">
    <property type="entry name" value="MFS_dom"/>
</dbReference>
<dbReference type="GO" id="GO:0005886">
    <property type="term" value="C:plasma membrane"/>
    <property type="evidence" value="ECO:0007669"/>
    <property type="project" value="UniProtKB-SubCell"/>
</dbReference>
<organism evidence="8 9">
    <name type="scientific">Jiangella alkaliphila</name>
    <dbReference type="NCBI Taxonomy" id="419479"/>
    <lineage>
        <taxon>Bacteria</taxon>
        <taxon>Bacillati</taxon>
        <taxon>Actinomycetota</taxon>
        <taxon>Actinomycetes</taxon>
        <taxon>Jiangellales</taxon>
        <taxon>Jiangellaceae</taxon>
        <taxon>Jiangella</taxon>
    </lineage>
</organism>
<gene>
    <name evidence="8" type="ORF">SAMN04488563_3368</name>
</gene>
<evidence type="ECO:0000256" key="3">
    <source>
        <dbReference type="ARBA" id="ARBA00022989"/>
    </source>
</evidence>
<keyword evidence="3 6" id="KW-1133">Transmembrane helix</keyword>
<evidence type="ECO:0000313" key="9">
    <source>
        <dbReference type="Proteomes" id="UP000182977"/>
    </source>
</evidence>
<reference evidence="9" key="1">
    <citation type="submission" date="2016-10" db="EMBL/GenBank/DDBJ databases">
        <authorList>
            <person name="Varghese N."/>
            <person name="Submissions S."/>
        </authorList>
    </citation>
    <scope>NUCLEOTIDE SEQUENCE [LARGE SCALE GENOMIC DNA]</scope>
    <source>
        <strain evidence="9">DSM 45079</strain>
    </source>
</reference>
<dbReference type="PRINTS" id="PR01036">
    <property type="entry name" value="TCRTETB"/>
</dbReference>